<dbReference type="OMA" id="YIHWYTC"/>
<evidence type="ECO:0000313" key="2">
    <source>
        <dbReference type="EMBL" id="OLL24975.1"/>
    </source>
</evidence>
<proteinExistence type="predicted"/>
<dbReference type="CDD" id="cd18727">
    <property type="entry name" value="PIN_Swt1-like"/>
    <property type="match status" value="1"/>
</dbReference>
<dbReference type="Gene3D" id="3.40.50.1010">
    <property type="entry name" value="5'-nuclease"/>
    <property type="match status" value="1"/>
</dbReference>
<dbReference type="SMART" id="SM00670">
    <property type="entry name" value="PINc"/>
    <property type="match status" value="1"/>
</dbReference>
<dbReference type="InterPro" id="IPR052626">
    <property type="entry name" value="SWT1_Regulator"/>
</dbReference>
<dbReference type="OrthoDB" id="2017974at2759"/>
<dbReference type="AlphaFoldDB" id="A0A1U7LQN9"/>
<dbReference type="Proteomes" id="UP000186594">
    <property type="component" value="Unassembled WGS sequence"/>
</dbReference>
<name>A0A1U7LQN9_NEOID</name>
<dbReference type="EMBL" id="LXFE01000532">
    <property type="protein sequence ID" value="OLL24975.1"/>
    <property type="molecule type" value="Genomic_DNA"/>
</dbReference>
<dbReference type="InterPro" id="IPR002716">
    <property type="entry name" value="PIN_dom"/>
</dbReference>
<comment type="caution">
    <text evidence="2">The sequence shown here is derived from an EMBL/GenBank/DDBJ whole genome shotgun (WGS) entry which is preliminary data.</text>
</comment>
<accession>A0A1U7LQN9</accession>
<dbReference type="GO" id="GO:0005634">
    <property type="term" value="C:nucleus"/>
    <property type="evidence" value="ECO:0007669"/>
    <property type="project" value="TreeGrafter"/>
</dbReference>
<dbReference type="PANTHER" id="PTHR16161:SF0">
    <property type="entry name" value="TRANSCRIPTIONAL PROTEIN SWT1"/>
    <property type="match status" value="1"/>
</dbReference>
<keyword evidence="3" id="KW-1185">Reference proteome</keyword>
<reference evidence="2 3" key="1">
    <citation type="submission" date="2016-04" db="EMBL/GenBank/DDBJ databases">
        <title>Evolutionary innovation and constraint leading to complex multicellularity in the Ascomycota.</title>
        <authorList>
            <person name="Cisse O."/>
            <person name="Nguyen A."/>
            <person name="Hewitt D.A."/>
            <person name="Jedd G."/>
            <person name="Stajich J.E."/>
        </authorList>
    </citation>
    <scope>NUCLEOTIDE SEQUENCE [LARGE SCALE GENOMIC DNA]</scope>
    <source>
        <strain evidence="2 3">DAH-3</strain>
    </source>
</reference>
<dbReference type="SUPFAM" id="SSF88723">
    <property type="entry name" value="PIN domain-like"/>
    <property type="match status" value="1"/>
</dbReference>
<organism evidence="2 3">
    <name type="scientific">Neolecta irregularis (strain DAH-3)</name>
    <dbReference type="NCBI Taxonomy" id="1198029"/>
    <lineage>
        <taxon>Eukaryota</taxon>
        <taxon>Fungi</taxon>
        <taxon>Dikarya</taxon>
        <taxon>Ascomycota</taxon>
        <taxon>Taphrinomycotina</taxon>
        <taxon>Neolectales</taxon>
        <taxon>Neolectaceae</taxon>
        <taxon>Neolecta</taxon>
    </lineage>
</organism>
<evidence type="ECO:0000259" key="1">
    <source>
        <dbReference type="SMART" id="SM00670"/>
    </source>
</evidence>
<dbReference type="STRING" id="1198029.A0A1U7LQN9"/>
<dbReference type="PANTHER" id="PTHR16161">
    <property type="entry name" value="TRANSCRIPTIONAL PROTEIN SWT1"/>
    <property type="match status" value="1"/>
</dbReference>
<protein>
    <submittedName>
        <fullName evidence="2">Transcriptional protein swt1</fullName>
    </submittedName>
</protein>
<dbReference type="Pfam" id="PF13638">
    <property type="entry name" value="PIN_4"/>
    <property type="match status" value="1"/>
</dbReference>
<evidence type="ECO:0000313" key="3">
    <source>
        <dbReference type="Proteomes" id="UP000186594"/>
    </source>
</evidence>
<feature type="domain" description="PIN" evidence="1">
    <location>
        <begin position="57"/>
        <end position="179"/>
    </location>
</feature>
<dbReference type="InterPro" id="IPR029060">
    <property type="entry name" value="PIN-like_dom_sf"/>
</dbReference>
<dbReference type="GO" id="GO:0004540">
    <property type="term" value="F:RNA nuclease activity"/>
    <property type="evidence" value="ECO:0007669"/>
    <property type="project" value="UniProtKB-ARBA"/>
</dbReference>
<gene>
    <name evidence="2" type="ORF">NEOLI_003119</name>
</gene>
<sequence>MTARNEDFMDIDDAAELAQISNQLAYARQQNPFQMQKSAEFYRQGKAFEPLPSNTTAIFVLDTNFLISHLSTISLLRQLSHDWGHLMIIPYRWAVIQELDGLNGLHSGSTYANSKGADLQTLARSAINQDNSIRGQRMTDVIDTNLSSNDDAILDCCRYWAERTDIPIWLLTSDTNLRVKAMVHSIGAVNPLNLSAIEILAQAFRTISRSSSVSSIMQVDTRTEIDTHQTKRVKDITMSYPSPRSDPPEKGIYSSKWAPLSPRVRIQQNKYSPSASLAYSSLSMLQSPFDPRTARDPILSSLFRDINQTITTVSTPYLRHQATKSFGGELGASWIFSSTPNPKNFDDVVRILTKSYFTTFSDLFPRRKGDRGGRWILTLSECLNKWLIWAECGVGEKPQKTEMIVWLNDVFYLWQGLASGIENREQKRGREETVIGWQQSLDRLWA</sequence>